<name>A0A9Q1M827_9SOLA</name>
<keyword evidence="1" id="KW-0433">Leucine-rich repeat</keyword>
<keyword evidence="2" id="KW-0677">Repeat</keyword>
<evidence type="ECO:0000256" key="3">
    <source>
        <dbReference type="ARBA" id="ARBA00022821"/>
    </source>
</evidence>
<dbReference type="PANTHER" id="PTHR33463">
    <property type="entry name" value="NB-ARC DOMAIN-CONTAINING PROTEIN-RELATED"/>
    <property type="match status" value="1"/>
</dbReference>
<dbReference type="GO" id="GO:0006952">
    <property type="term" value="P:defense response"/>
    <property type="evidence" value="ECO:0007669"/>
    <property type="project" value="UniProtKB-ARBA"/>
</dbReference>
<sequence length="473" mass="54511">MRNNIAEIPAGTSAKCPRLTTLMLQQNYHLWKIPDSFFEHMKALHVLDLSHTCIENLPDSVSNLENLTALLLTFCWNLRSIPSLEKLKALQELDLSGTGIQTLPESLEALLSLKCLNMYAMRWLEKIPTGILPQLSTLQRLALSHHIDVQGEELEVLNELEEFQGRFSNIHDFNRFIIAQENEGCLEFYRILVGDYDGLGPMTQIQFNHGRILDKLVKCYGLGKEDEVLSLPQDIQHLKIESCNNFSGYLSDCLPCLYDSKDLKYFKVRWCNKVEYLMKVKEGQESVVFQSLEHLDLIELPNFIGIFDEWETSLSSSIPLAGIFSNIRMIRIERCPNIKKLLPIDLCSNLQNLERIYVLSCSQIEEIIVDENDGIVVLPKLTRICLWSLPELKSICNGKVVCNSIKKVSIKECGKLRKLPFFFSPEEEDYEKLKIPSTFKEIAINSSDKQWWESLEWDHSSTRNELQPFVNYL</sequence>
<gene>
    <name evidence="5" type="ORF">K7X08_021479</name>
</gene>
<dbReference type="Gene3D" id="3.80.10.10">
    <property type="entry name" value="Ribonuclease Inhibitor"/>
    <property type="match status" value="2"/>
</dbReference>
<evidence type="ECO:0000256" key="1">
    <source>
        <dbReference type="ARBA" id="ARBA00022614"/>
    </source>
</evidence>
<dbReference type="OrthoDB" id="1926275at2759"/>
<proteinExistence type="predicted"/>
<dbReference type="InterPro" id="IPR003591">
    <property type="entry name" value="Leu-rich_rpt_typical-subtyp"/>
</dbReference>
<evidence type="ECO:0000313" key="5">
    <source>
        <dbReference type="EMBL" id="KAJ8551464.1"/>
    </source>
</evidence>
<dbReference type="InterPro" id="IPR050905">
    <property type="entry name" value="Plant_NBS-LRR"/>
</dbReference>
<organism evidence="5 6">
    <name type="scientific">Anisodus acutangulus</name>
    <dbReference type="NCBI Taxonomy" id="402998"/>
    <lineage>
        <taxon>Eukaryota</taxon>
        <taxon>Viridiplantae</taxon>
        <taxon>Streptophyta</taxon>
        <taxon>Embryophyta</taxon>
        <taxon>Tracheophyta</taxon>
        <taxon>Spermatophyta</taxon>
        <taxon>Magnoliopsida</taxon>
        <taxon>eudicotyledons</taxon>
        <taxon>Gunneridae</taxon>
        <taxon>Pentapetalae</taxon>
        <taxon>asterids</taxon>
        <taxon>lamiids</taxon>
        <taxon>Solanales</taxon>
        <taxon>Solanaceae</taxon>
        <taxon>Solanoideae</taxon>
        <taxon>Hyoscyameae</taxon>
        <taxon>Anisodus</taxon>
    </lineage>
</organism>
<comment type="caution">
    <text evidence="5">The sequence shown here is derived from an EMBL/GenBank/DDBJ whole genome shotgun (WGS) entry which is preliminary data.</text>
</comment>
<keyword evidence="3" id="KW-0611">Plant defense</keyword>
<dbReference type="Pfam" id="PF23247">
    <property type="entry name" value="LRR_RPS2"/>
    <property type="match status" value="1"/>
</dbReference>
<dbReference type="SUPFAM" id="SSF52058">
    <property type="entry name" value="L domain-like"/>
    <property type="match status" value="1"/>
</dbReference>
<dbReference type="InterPro" id="IPR001611">
    <property type="entry name" value="Leu-rich_rpt"/>
</dbReference>
<evidence type="ECO:0000259" key="4">
    <source>
        <dbReference type="Pfam" id="PF23247"/>
    </source>
</evidence>
<dbReference type="SMART" id="SM00369">
    <property type="entry name" value="LRR_TYP"/>
    <property type="match status" value="2"/>
</dbReference>
<reference evidence="6" key="1">
    <citation type="journal article" date="2023" name="Proc. Natl. Acad. Sci. U.S.A.">
        <title>Genomic and structural basis for evolution of tropane alkaloid biosynthesis.</title>
        <authorList>
            <person name="Wanga Y.-J."/>
            <person name="Taina T."/>
            <person name="Yua J.-Y."/>
            <person name="Lia J."/>
            <person name="Xua B."/>
            <person name="Chenc J."/>
            <person name="D'Auriad J.C."/>
            <person name="Huanga J.-P."/>
            <person name="Huanga S.-X."/>
        </authorList>
    </citation>
    <scope>NUCLEOTIDE SEQUENCE [LARGE SCALE GENOMIC DNA]</scope>
    <source>
        <strain evidence="6">cv. KIB-2019</strain>
    </source>
</reference>
<keyword evidence="6" id="KW-1185">Reference proteome</keyword>
<dbReference type="PANTHER" id="PTHR33463:SF195">
    <property type="entry name" value="BED FINGER-NBS-LRR RESISTANCE PROTEIN"/>
    <property type="match status" value="1"/>
</dbReference>
<accession>A0A9Q1M827</accession>
<dbReference type="Proteomes" id="UP001152561">
    <property type="component" value="Unassembled WGS sequence"/>
</dbReference>
<protein>
    <recommendedName>
        <fullName evidence="4">Disease resistance protein At4g27190-like leucine-rich repeats domain-containing protein</fullName>
    </recommendedName>
</protein>
<dbReference type="AlphaFoldDB" id="A0A9Q1M827"/>
<dbReference type="InterPro" id="IPR032675">
    <property type="entry name" value="LRR_dom_sf"/>
</dbReference>
<dbReference type="GO" id="GO:0051707">
    <property type="term" value="P:response to other organism"/>
    <property type="evidence" value="ECO:0007669"/>
    <property type="project" value="UniProtKB-ARBA"/>
</dbReference>
<dbReference type="Pfam" id="PF13855">
    <property type="entry name" value="LRR_8"/>
    <property type="match status" value="1"/>
</dbReference>
<evidence type="ECO:0000313" key="6">
    <source>
        <dbReference type="Proteomes" id="UP001152561"/>
    </source>
</evidence>
<evidence type="ECO:0000256" key="2">
    <source>
        <dbReference type="ARBA" id="ARBA00022737"/>
    </source>
</evidence>
<dbReference type="InterPro" id="IPR057135">
    <property type="entry name" value="At4g27190-like_LRR"/>
</dbReference>
<dbReference type="EMBL" id="JAJAGQ010000010">
    <property type="protein sequence ID" value="KAJ8551464.1"/>
    <property type="molecule type" value="Genomic_DNA"/>
</dbReference>
<feature type="domain" description="Disease resistance protein At4g27190-like leucine-rich repeats" evidence="4">
    <location>
        <begin position="322"/>
        <end position="419"/>
    </location>
</feature>